<gene>
    <name evidence="1" type="ORF">PECUL_23A043995</name>
</gene>
<sequence length="141" mass="16558">MWPDHAPIFMTRSSPLYRPAFGQWRLNEALLLDLVVTADFHQHLTHYLQENETTDIAPMVLWEAHKPVIKSHFIVRRGTIKKGEGSMLHNPNTGDPLRREPQTNTTYNWLDQTDNHQTRAIHHNKRFLLKEILSNKNILPH</sequence>
<evidence type="ECO:0000313" key="2">
    <source>
        <dbReference type="Proteomes" id="UP001295444"/>
    </source>
</evidence>
<protein>
    <submittedName>
        <fullName evidence="1">Uncharacterized protein</fullName>
    </submittedName>
</protein>
<organism evidence="1 2">
    <name type="scientific">Pelobates cultripes</name>
    <name type="common">Western spadefoot toad</name>
    <dbReference type="NCBI Taxonomy" id="61616"/>
    <lineage>
        <taxon>Eukaryota</taxon>
        <taxon>Metazoa</taxon>
        <taxon>Chordata</taxon>
        <taxon>Craniata</taxon>
        <taxon>Vertebrata</taxon>
        <taxon>Euteleostomi</taxon>
        <taxon>Amphibia</taxon>
        <taxon>Batrachia</taxon>
        <taxon>Anura</taxon>
        <taxon>Pelobatoidea</taxon>
        <taxon>Pelobatidae</taxon>
        <taxon>Pelobates</taxon>
    </lineage>
</organism>
<dbReference type="EMBL" id="OW240920">
    <property type="protein sequence ID" value="CAH2315332.1"/>
    <property type="molecule type" value="Genomic_DNA"/>
</dbReference>
<keyword evidence="2" id="KW-1185">Reference proteome</keyword>
<evidence type="ECO:0000313" key="1">
    <source>
        <dbReference type="EMBL" id="CAH2315332.1"/>
    </source>
</evidence>
<dbReference type="Proteomes" id="UP001295444">
    <property type="component" value="Chromosome 09"/>
</dbReference>
<dbReference type="AlphaFoldDB" id="A0AAD1WNS7"/>
<accession>A0AAD1WNS7</accession>
<name>A0AAD1WNS7_PELCU</name>
<reference evidence="1" key="1">
    <citation type="submission" date="2022-03" db="EMBL/GenBank/DDBJ databases">
        <authorList>
            <person name="Alioto T."/>
            <person name="Alioto T."/>
            <person name="Gomez Garrido J."/>
        </authorList>
    </citation>
    <scope>NUCLEOTIDE SEQUENCE</scope>
</reference>
<proteinExistence type="predicted"/>